<dbReference type="GeneID" id="4397018"/>
<dbReference type="RefSeq" id="XP_001227838.1">
    <property type="nucleotide sequence ID" value="XM_001227837.1"/>
</dbReference>
<dbReference type="Gene3D" id="3.40.50.1240">
    <property type="entry name" value="Phosphoglycerate mutase-like"/>
    <property type="match status" value="1"/>
</dbReference>
<dbReference type="OMA" id="ASITEWD"/>
<evidence type="ECO:0008006" key="3">
    <source>
        <dbReference type="Google" id="ProtNLM"/>
    </source>
</evidence>
<dbReference type="InParanoid" id="Q2GQ43"/>
<dbReference type="VEuPathDB" id="FungiDB:CHGG_09911"/>
<dbReference type="Proteomes" id="UP000001056">
    <property type="component" value="Unassembled WGS sequence"/>
</dbReference>
<dbReference type="GO" id="GO:0016791">
    <property type="term" value="F:phosphatase activity"/>
    <property type="evidence" value="ECO:0007669"/>
    <property type="project" value="TreeGrafter"/>
</dbReference>
<dbReference type="AlphaFoldDB" id="Q2GQ43"/>
<dbReference type="GO" id="GO:0005737">
    <property type="term" value="C:cytoplasm"/>
    <property type="evidence" value="ECO:0007669"/>
    <property type="project" value="TreeGrafter"/>
</dbReference>
<dbReference type="PANTHER" id="PTHR48100">
    <property type="entry name" value="BROAD-SPECIFICITY PHOSPHATASE YOR283W-RELATED"/>
    <property type="match status" value="1"/>
</dbReference>
<protein>
    <recommendedName>
        <fullName evidence="3">Phosphoglycerate mutase</fullName>
    </recommendedName>
</protein>
<keyword evidence="2" id="KW-1185">Reference proteome</keyword>
<dbReference type="SUPFAM" id="SSF53254">
    <property type="entry name" value="Phosphoglycerate mutase-like"/>
    <property type="match status" value="1"/>
</dbReference>
<name>Q2GQ43_CHAGB</name>
<evidence type="ECO:0000313" key="1">
    <source>
        <dbReference type="EMBL" id="EAQ83507.1"/>
    </source>
</evidence>
<evidence type="ECO:0000313" key="2">
    <source>
        <dbReference type="Proteomes" id="UP000001056"/>
    </source>
</evidence>
<dbReference type="OrthoDB" id="496981at2759"/>
<dbReference type="eggNOG" id="KOG4754">
    <property type="taxonomic scope" value="Eukaryota"/>
</dbReference>
<proteinExistence type="predicted"/>
<sequence length="156" mass="17004">MPPTVIFIRHAQAIHNVDKLYPKPCDTGTPATTLATEFPTFDFSALDPIYPDKTSPAGAAYQYSQGAVLARGRSALADLYKRPEDVVVVVSHSGFMRTAVVGRWFGNADYRVFDLGGCEGREGEGGLVEWELTRGRGGMGRSREEKVVVGEKLPEV</sequence>
<organism evidence="1 2">
    <name type="scientific">Chaetomium globosum (strain ATCC 6205 / CBS 148.51 / DSM 1962 / NBRC 6347 / NRRL 1970)</name>
    <name type="common">Soil fungus</name>
    <dbReference type="NCBI Taxonomy" id="306901"/>
    <lineage>
        <taxon>Eukaryota</taxon>
        <taxon>Fungi</taxon>
        <taxon>Dikarya</taxon>
        <taxon>Ascomycota</taxon>
        <taxon>Pezizomycotina</taxon>
        <taxon>Sordariomycetes</taxon>
        <taxon>Sordariomycetidae</taxon>
        <taxon>Sordariales</taxon>
        <taxon>Chaetomiaceae</taxon>
        <taxon>Chaetomium</taxon>
    </lineage>
</organism>
<gene>
    <name evidence="1" type="ORF">CHGG_09911</name>
</gene>
<accession>Q2GQ43</accession>
<dbReference type="EMBL" id="CH408035">
    <property type="protein sequence ID" value="EAQ83507.1"/>
    <property type="molecule type" value="Genomic_DNA"/>
</dbReference>
<dbReference type="InterPro" id="IPR029033">
    <property type="entry name" value="His_PPase_superfam"/>
</dbReference>
<reference evidence="2" key="1">
    <citation type="journal article" date="2015" name="Genome Announc.">
        <title>Draft genome sequence of the cellulolytic fungus Chaetomium globosum.</title>
        <authorList>
            <person name="Cuomo C.A."/>
            <person name="Untereiner W.A."/>
            <person name="Ma L.-J."/>
            <person name="Grabherr M."/>
            <person name="Birren B.W."/>
        </authorList>
    </citation>
    <scope>NUCLEOTIDE SEQUENCE [LARGE SCALE GENOMIC DNA]</scope>
    <source>
        <strain evidence="2">ATCC 6205 / CBS 148.51 / DSM 1962 / NBRC 6347 / NRRL 1970</strain>
    </source>
</reference>
<dbReference type="PANTHER" id="PTHR48100:SF24">
    <property type="entry name" value="PHOSPHOGLYCERATE MUTASE"/>
    <property type="match status" value="1"/>
</dbReference>
<dbReference type="InterPro" id="IPR050275">
    <property type="entry name" value="PGM_Phosphatase"/>
</dbReference>
<dbReference type="HOGENOM" id="CLU_039184_5_1_1"/>